<evidence type="ECO:0000313" key="3">
    <source>
        <dbReference type="Proteomes" id="UP000320239"/>
    </source>
</evidence>
<proteinExistence type="predicted"/>
<accession>A0A561VRW0</accession>
<dbReference type="EMBL" id="VIWY01000004">
    <property type="protein sequence ID" value="TWG14354.1"/>
    <property type="molecule type" value="Genomic_DNA"/>
</dbReference>
<evidence type="ECO:0000256" key="1">
    <source>
        <dbReference type="SAM" id="MobiDB-lite"/>
    </source>
</evidence>
<feature type="region of interest" description="Disordered" evidence="1">
    <location>
        <begin position="38"/>
        <end position="117"/>
    </location>
</feature>
<keyword evidence="3" id="KW-1185">Reference proteome</keyword>
<feature type="compositionally biased region" description="Low complexity" evidence="1">
    <location>
        <begin position="38"/>
        <end position="62"/>
    </location>
</feature>
<protein>
    <submittedName>
        <fullName evidence="2">Uncharacterized protein</fullName>
    </submittedName>
</protein>
<reference evidence="2 3" key="1">
    <citation type="submission" date="2019-06" db="EMBL/GenBank/DDBJ databases">
        <title>Sequencing the genomes of 1000 actinobacteria strains.</title>
        <authorList>
            <person name="Klenk H.-P."/>
        </authorList>
    </citation>
    <scope>NUCLEOTIDE SEQUENCE [LARGE SCALE GENOMIC DNA]</scope>
    <source>
        <strain evidence="2 3">DSM 43866</strain>
    </source>
</reference>
<organism evidence="2 3">
    <name type="scientific">Actinoplanes teichomyceticus</name>
    <dbReference type="NCBI Taxonomy" id="1867"/>
    <lineage>
        <taxon>Bacteria</taxon>
        <taxon>Bacillati</taxon>
        <taxon>Actinomycetota</taxon>
        <taxon>Actinomycetes</taxon>
        <taxon>Micromonosporales</taxon>
        <taxon>Micromonosporaceae</taxon>
        <taxon>Actinoplanes</taxon>
    </lineage>
</organism>
<evidence type="ECO:0000313" key="2">
    <source>
        <dbReference type="EMBL" id="TWG14354.1"/>
    </source>
</evidence>
<comment type="caution">
    <text evidence="2">The sequence shown here is derived from an EMBL/GenBank/DDBJ whole genome shotgun (WGS) entry which is preliminary data.</text>
</comment>
<name>A0A561VRW0_ACTTI</name>
<gene>
    <name evidence="2" type="ORF">FHX34_104654</name>
</gene>
<sequence>MTAVAHETNRPWDGPRLLRFLTGLAVLALAVTLRLSGPAGAPLAEPAPQPAVTTVTAAPDVTSGSPAARSTAPAERRRPTVPARPPLAGPATSARPAPVAPPGAVPATGDSRAPPTR</sequence>
<dbReference type="Proteomes" id="UP000320239">
    <property type="component" value="Unassembled WGS sequence"/>
</dbReference>
<dbReference type="RefSeq" id="WP_145830972.1">
    <property type="nucleotide sequence ID" value="NZ_BOMX01000082.1"/>
</dbReference>
<dbReference type="AlphaFoldDB" id="A0A561VRW0"/>